<protein>
    <submittedName>
        <fullName evidence="2">Thioredoxin family protein</fullName>
    </submittedName>
</protein>
<dbReference type="SUPFAM" id="SSF52833">
    <property type="entry name" value="Thioredoxin-like"/>
    <property type="match status" value="1"/>
</dbReference>
<dbReference type="Pfam" id="PF00085">
    <property type="entry name" value="Thioredoxin"/>
    <property type="match status" value="1"/>
</dbReference>
<evidence type="ECO:0000259" key="1">
    <source>
        <dbReference type="Pfam" id="PF00085"/>
    </source>
</evidence>
<keyword evidence="3" id="KW-1185">Reference proteome</keyword>
<accession>A0A9Q4KV76</accession>
<dbReference type="InterPro" id="IPR036249">
    <property type="entry name" value="Thioredoxin-like_sf"/>
</dbReference>
<dbReference type="AlphaFoldDB" id="A0A9Q4KV76"/>
<comment type="caution">
    <text evidence="2">The sequence shown here is derived from an EMBL/GenBank/DDBJ whole genome shotgun (WGS) entry which is preliminary data.</text>
</comment>
<reference evidence="2" key="1">
    <citation type="submission" date="2022-01" db="EMBL/GenBank/DDBJ databases">
        <title>Draft genome of Methanogenium marinum DSM 15558.</title>
        <authorList>
            <person name="Chen S.-C."/>
            <person name="You Y.-T."/>
        </authorList>
    </citation>
    <scope>NUCLEOTIDE SEQUENCE</scope>
    <source>
        <strain evidence="2">DSM 15558</strain>
    </source>
</reference>
<dbReference type="EMBL" id="JAKELO010000002">
    <property type="protein sequence ID" value="MDE4909053.1"/>
    <property type="molecule type" value="Genomic_DNA"/>
</dbReference>
<evidence type="ECO:0000313" key="2">
    <source>
        <dbReference type="EMBL" id="MDE4909053.1"/>
    </source>
</evidence>
<dbReference type="Proteomes" id="UP001143747">
    <property type="component" value="Unassembled WGS sequence"/>
</dbReference>
<proteinExistence type="predicted"/>
<organism evidence="2 3">
    <name type="scientific">Methanogenium marinum</name>
    <dbReference type="NCBI Taxonomy" id="348610"/>
    <lineage>
        <taxon>Archaea</taxon>
        <taxon>Methanobacteriati</taxon>
        <taxon>Methanobacteriota</taxon>
        <taxon>Stenosarchaea group</taxon>
        <taxon>Methanomicrobia</taxon>
        <taxon>Methanomicrobiales</taxon>
        <taxon>Methanomicrobiaceae</taxon>
        <taxon>Methanogenium</taxon>
    </lineage>
</organism>
<feature type="domain" description="Thioredoxin" evidence="1">
    <location>
        <begin position="7"/>
        <end position="83"/>
    </location>
</feature>
<dbReference type="Gene3D" id="3.40.30.10">
    <property type="entry name" value="Glutaredoxin"/>
    <property type="match status" value="1"/>
</dbReference>
<sequence>MTVEILCFHQDGCPGCDEQRSINHEIEEKQGVTITDIDAVKTEGAIQKYALRVTPTILVFVNGTEKERMEGITPGPVLEEMLKKYIWL</sequence>
<gene>
    <name evidence="2" type="ORF">L0665_10575</name>
</gene>
<evidence type="ECO:0000313" key="3">
    <source>
        <dbReference type="Proteomes" id="UP001143747"/>
    </source>
</evidence>
<dbReference type="RefSeq" id="WP_274925659.1">
    <property type="nucleotide sequence ID" value="NZ_JAKELO010000002.1"/>
</dbReference>
<name>A0A9Q4KV76_9EURY</name>
<dbReference type="InterPro" id="IPR013766">
    <property type="entry name" value="Thioredoxin_domain"/>
</dbReference>
<dbReference type="CDD" id="cd02947">
    <property type="entry name" value="TRX_family"/>
    <property type="match status" value="1"/>
</dbReference>